<accession>A0A7G2DA14</accession>
<keyword evidence="2" id="KW-1185">Reference proteome</keyword>
<name>A0A7G2DA14_9EURY</name>
<organism evidence="1 2">
    <name type="scientific">Thermococcus camini</name>
    <dbReference type="NCBI Taxonomy" id="2016373"/>
    <lineage>
        <taxon>Archaea</taxon>
        <taxon>Methanobacteriati</taxon>
        <taxon>Methanobacteriota</taxon>
        <taxon>Thermococci</taxon>
        <taxon>Thermococcales</taxon>
        <taxon>Thermococcaceae</taxon>
        <taxon>Thermococcus</taxon>
    </lineage>
</organism>
<protein>
    <submittedName>
        <fullName evidence="1">Uncharacterized protein</fullName>
    </submittedName>
</protein>
<gene>
    <name evidence="1" type="ORF">TIRI35C_1992</name>
</gene>
<evidence type="ECO:0000313" key="2">
    <source>
        <dbReference type="Proteomes" id="UP000516304"/>
    </source>
</evidence>
<reference evidence="1 2" key="1">
    <citation type="submission" date="2020-09" db="EMBL/GenBank/DDBJ databases">
        <authorList>
            <person name="Courtine D."/>
        </authorList>
    </citation>
    <scope>NUCLEOTIDE SEQUENCE [LARGE SCALE GENOMIC DNA]</scope>
    <source>
        <strain evidence="1 2">IRI35c</strain>
    </source>
</reference>
<dbReference type="KEGG" id="tcq:TIRI35C_1992"/>
<dbReference type="Proteomes" id="UP000516304">
    <property type="component" value="Chromosome TIRI35C"/>
</dbReference>
<dbReference type="AlphaFoldDB" id="A0A7G2DA14"/>
<dbReference type="EMBL" id="LR881183">
    <property type="protein sequence ID" value="CAD5245146.1"/>
    <property type="molecule type" value="Genomic_DNA"/>
</dbReference>
<proteinExistence type="predicted"/>
<sequence>MISEGNSVRRAVLFFLILFLVVSPFSGAQSIEKPKTPSWFRDGTYLVYTMMMPTNPKKGEVNVIEVWPRLLPPQGIPKSIIEDLDNSSTVTLLVSGDMYLTIKIVNTTSDTAYVQIELELNNVSAKQGIIIPRLSLKKTLLLNLTEMLYYEEDGTPIGSPMFFVNPLHLPKEDDYIVVPAFLKKYGLISDRITIKNVSYTWMENRVLHTHYKDFMPPYLYVEGRGLYLVYNRQTGGSFDIVTQLVYDIDTGILITTGLCDITPELVSLGIVKVIALDRVNSRKLYKLIDEGKADKEWYAQGFNLYDTNVKLPDYGSGRSPSTPVKYFFVLSLVVLAMTALWTERRWKR</sequence>
<evidence type="ECO:0000313" key="1">
    <source>
        <dbReference type="EMBL" id="CAD5245146.1"/>
    </source>
</evidence>